<organism evidence="2 3">
    <name type="scientific">candidate division MSBL1 archaeon SCGC-AAA259O05</name>
    <dbReference type="NCBI Taxonomy" id="1698271"/>
    <lineage>
        <taxon>Archaea</taxon>
        <taxon>Methanobacteriati</taxon>
        <taxon>Methanobacteriota</taxon>
        <taxon>candidate division MSBL1</taxon>
    </lineage>
</organism>
<gene>
    <name evidence="2" type="ORF">AKJ41_03630</name>
</gene>
<evidence type="ECO:0000313" key="3">
    <source>
        <dbReference type="Proteomes" id="UP000070344"/>
    </source>
</evidence>
<dbReference type="EMBL" id="LHXV01000040">
    <property type="protein sequence ID" value="KXB00825.1"/>
    <property type="molecule type" value="Genomic_DNA"/>
</dbReference>
<accession>A0A133V325</accession>
<evidence type="ECO:0000313" key="2">
    <source>
        <dbReference type="EMBL" id="KXB00825.1"/>
    </source>
</evidence>
<keyword evidence="3" id="KW-1185">Reference proteome</keyword>
<dbReference type="Proteomes" id="UP000070344">
    <property type="component" value="Unassembled WGS sequence"/>
</dbReference>
<name>A0A133V325_9EURY</name>
<dbReference type="AlphaFoldDB" id="A0A133V325"/>
<sequence length="153" mass="17266">MDAIERKAEQVDKLLTAEKFVLAKLRRGEFSREEAGNIASRINTAVVAFVREALEDRELAGELLETFEEAIESRSTAAPRVVSTLSKIVAMRHGMEFNGHRPSEEDLEANLAALWAGLDLNNIEEKYAELKENSRGKKVERKEREEGSNEMYA</sequence>
<evidence type="ECO:0000256" key="1">
    <source>
        <dbReference type="SAM" id="MobiDB-lite"/>
    </source>
</evidence>
<feature type="compositionally biased region" description="Basic and acidic residues" evidence="1">
    <location>
        <begin position="131"/>
        <end position="147"/>
    </location>
</feature>
<protein>
    <submittedName>
        <fullName evidence="2">Uncharacterized protein</fullName>
    </submittedName>
</protein>
<comment type="caution">
    <text evidence="2">The sequence shown here is derived from an EMBL/GenBank/DDBJ whole genome shotgun (WGS) entry which is preliminary data.</text>
</comment>
<feature type="region of interest" description="Disordered" evidence="1">
    <location>
        <begin position="131"/>
        <end position="153"/>
    </location>
</feature>
<reference evidence="2 3" key="1">
    <citation type="journal article" date="2016" name="Sci. Rep.">
        <title>Metabolic traits of an uncultured archaeal lineage -MSBL1- from brine pools of the Red Sea.</title>
        <authorList>
            <person name="Mwirichia R."/>
            <person name="Alam I."/>
            <person name="Rashid M."/>
            <person name="Vinu M."/>
            <person name="Ba-Alawi W."/>
            <person name="Anthony Kamau A."/>
            <person name="Kamanda Ngugi D."/>
            <person name="Goker M."/>
            <person name="Klenk H.P."/>
            <person name="Bajic V."/>
            <person name="Stingl U."/>
        </authorList>
    </citation>
    <scope>NUCLEOTIDE SEQUENCE [LARGE SCALE GENOMIC DNA]</scope>
    <source>
        <strain evidence="2">SCGC-AAA259O05</strain>
    </source>
</reference>
<proteinExistence type="predicted"/>